<evidence type="ECO:0000313" key="3">
    <source>
        <dbReference type="EMBL" id="PRQ72104.1"/>
    </source>
</evidence>
<dbReference type="InterPro" id="IPR036047">
    <property type="entry name" value="F-box-like_dom_sf"/>
</dbReference>
<evidence type="ECO:0000259" key="2">
    <source>
        <dbReference type="PROSITE" id="PS50181"/>
    </source>
</evidence>
<comment type="caution">
    <text evidence="3">The sequence shown here is derived from an EMBL/GenBank/DDBJ whole genome shotgun (WGS) entry which is preliminary data.</text>
</comment>
<organism evidence="3 4">
    <name type="scientific">Rhodotorula toruloides</name>
    <name type="common">Yeast</name>
    <name type="synonym">Rhodosporidium toruloides</name>
    <dbReference type="NCBI Taxonomy" id="5286"/>
    <lineage>
        <taxon>Eukaryota</taxon>
        <taxon>Fungi</taxon>
        <taxon>Dikarya</taxon>
        <taxon>Basidiomycota</taxon>
        <taxon>Pucciniomycotina</taxon>
        <taxon>Microbotryomycetes</taxon>
        <taxon>Sporidiobolales</taxon>
        <taxon>Sporidiobolaceae</taxon>
        <taxon>Rhodotorula</taxon>
    </lineage>
</organism>
<accession>A0A2T0A271</accession>
<feature type="region of interest" description="Disordered" evidence="1">
    <location>
        <begin position="209"/>
        <end position="232"/>
    </location>
</feature>
<dbReference type="PROSITE" id="PS50181">
    <property type="entry name" value="FBOX"/>
    <property type="match status" value="1"/>
</dbReference>
<evidence type="ECO:0000313" key="4">
    <source>
        <dbReference type="Proteomes" id="UP000239560"/>
    </source>
</evidence>
<dbReference type="Proteomes" id="UP000239560">
    <property type="component" value="Unassembled WGS sequence"/>
</dbReference>
<protein>
    <submittedName>
        <fullName evidence="3">Proteophosphoglycan 5</fullName>
    </submittedName>
</protein>
<dbReference type="OrthoDB" id="10290174at2759"/>
<dbReference type="SUPFAM" id="SSF81383">
    <property type="entry name" value="F-box domain"/>
    <property type="match status" value="1"/>
</dbReference>
<dbReference type="AlphaFoldDB" id="A0A2T0A271"/>
<evidence type="ECO:0000256" key="1">
    <source>
        <dbReference type="SAM" id="MobiDB-lite"/>
    </source>
</evidence>
<sequence>MSPPTINSSTPSNAPASRALMILHPKQAPNYFDRLPDELVDAILQLVGSRTASQYLSWPSIALVCRRFRNIVFCRLFQRVGAPSAYCQRRLFSLVGISASLLRHVRRLELQGDPLGNFQHRPHAQEAAQLLEELVALEELSVHYMWNVVAALLYPPNDDLLPNLRVLSIDVPLNHPLDPTHFRWLTHHRNLRILSIHVLDAPDTWPPAPPPSFVETESTLGRNADSDAAHSRPARRHPLFLRIDARDLHGSRAAGLVNASSCTHLALREAAYDDADSLLRTLLDLEHPETLLSLALDSPAWSEPYTDLSSVLTSFTSLQSLTIVRGIDLDTLVEAFSRWPQHPPIVELPYTQPAPEPQHILGLMRRTKRFGRLKQIRTERLPFGDAELEAIRALAQCAESSFRGSGRRIVVDD</sequence>
<dbReference type="InterPro" id="IPR001810">
    <property type="entry name" value="F-box_dom"/>
</dbReference>
<gene>
    <name evidence="3" type="ORF">AAT19DRAFT_9443</name>
</gene>
<dbReference type="EMBL" id="LCTV02000010">
    <property type="protein sequence ID" value="PRQ72104.1"/>
    <property type="molecule type" value="Genomic_DNA"/>
</dbReference>
<proteinExistence type="predicted"/>
<feature type="domain" description="F-box" evidence="2">
    <location>
        <begin position="29"/>
        <end position="80"/>
    </location>
</feature>
<reference evidence="3 4" key="1">
    <citation type="journal article" date="2018" name="Elife">
        <title>Functional genomics of lipid metabolism in the oleaginous yeast Rhodosporidium toruloides.</title>
        <authorList>
            <person name="Coradetti S.T."/>
            <person name="Pinel D."/>
            <person name="Geiselman G."/>
            <person name="Ito M."/>
            <person name="Mondo S."/>
            <person name="Reilly M.C."/>
            <person name="Cheng Y.F."/>
            <person name="Bauer S."/>
            <person name="Grigoriev I."/>
            <person name="Gladden J.M."/>
            <person name="Simmons B.A."/>
            <person name="Brem R."/>
            <person name="Arkin A.P."/>
            <person name="Skerker J.M."/>
        </authorList>
    </citation>
    <scope>NUCLEOTIDE SEQUENCE [LARGE SCALE GENOMIC DNA]</scope>
    <source>
        <strain evidence="3 4">NBRC 0880</strain>
    </source>
</reference>
<name>A0A2T0A271_RHOTO</name>